<dbReference type="InterPro" id="IPR036181">
    <property type="entry name" value="MIT_dom_sf"/>
</dbReference>
<gene>
    <name evidence="2" type="ORF">SFRICE_018249</name>
</gene>
<proteinExistence type="predicted"/>
<dbReference type="SUPFAM" id="SSF116846">
    <property type="entry name" value="MIT domain"/>
    <property type="match status" value="2"/>
</dbReference>
<organism evidence="2">
    <name type="scientific">Spodoptera frugiperda</name>
    <name type="common">Fall armyworm</name>
    <dbReference type="NCBI Taxonomy" id="7108"/>
    <lineage>
        <taxon>Eukaryota</taxon>
        <taxon>Metazoa</taxon>
        <taxon>Ecdysozoa</taxon>
        <taxon>Arthropoda</taxon>
        <taxon>Hexapoda</taxon>
        <taxon>Insecta</taxon>
        <taxon>Pterygota</taxon>
        <taxon>Neoptera</taxon>
        <taxon>Endopterygota</taxon>
        <taxon>Lepidoptera</taxon>
        <taxon>Glossata</taxon>
        <taxon>Ditrysia</taxon>
        <taxon>Noctuoidea</taxon>
        <taxon>Noctuidae</taxon>
        <taxon>Amphipyrinae</taxon>
        <taxon>Spodoptera</taxon>
    </lineage>
</organism>
<evidence type="ECO:0000259" key="1">
    <source>
        <dbReference type="SMART" id="SM00745"/>
    </source>
</evidence>
<dbReference type="Gene3D" id="1.20.58.80">
    <property type="entry name" value="Phosphotransferase system, lactose/cellobiose-type IIA subunit"/>
    <property type="match status" value="2"/>
</dbReference>
<feature type="domain" description="MIT" evidence="1">
    <location>
        <begin position="2"/>
        <end position="81"/>
    </location>
</feature>
<dbReference type="EMBL" id="ODYU01002241">
    <property type="protein sequence ID" value="SOQ39457.1"/>
    <property type="molecule type" value="Genomic_DNA"/>
</dbReference>
<accession>A0A2H1VF53</accession>
<evidence type="ECO:0000313" key="2">
    <source>
        <dbReference type="EMBL" id="SOQ39457.1"/>
    </source>
</evidence>
<name>A0A2H1VF53_SPOFR</name>
<dbReference type="Pfam" id="PF04212">
    <property type="entry name" value="MIT"/>
    <property type="match status" value="2"/>
</dbReference>
<feature type="domain" description="MIT" evidence="1">
    <location>
        <begin position="131"/>
        <end position="209"/>
    </location>
</feature>
<dbReference type="AlphaFoldDB" id="A0A2H1VF53"/>
<dbReference type="SMART" id="SM00745">
    <property type="entry name" value="MIT"/>
    <property type="match status" value="2"/>
</dbReference>
<reference evidence="2" key="1">
    <citation type="submission" date="2016-07" db="EMBL/GenBank/DDBJ databases">
        <authorList>
            <person name="Bretaudeau A."/>
        </authorList>
    </citation>
    <scope>NUCLEOTIDE SEQUENCE</scope>
    <source>
        <strain evidence="2">Rice</strain>
        <tissue evidence="2">Whole body</tissue>
    </source>
</reference>
<sequence length="251" mass="28709">MTTANLEKAFDILAKATEEDDKKNYEESFRYYVQGIIYLLHVAKHEAKGELSKEHINEVMADYINKAKKVKEYLDAKKTNVSAYLDDLEDRTTDNVVNVMIELVCLFEDATPTPIVTVYENKYHSNIMANPTTTLQKATEILTDATEDDKSRYYEDALPAYVQGVISLIHVVNHEVEIPTATMLAKSKSLAYMQRAKRIKDYLEMKNIITVNKYLDDLETITDSDMVNVLFETICLYKESEDSSTVNVTVE</sequence>
<dbReference type="InterPro" id="IPR007330">
    <property type="entry name" value="MIT_dom"/>
</dbReference>
<protein>
    <submittedName>
        <fullName evidence="2">SFRICE_018249</fullName>
    </submittedName>
</protein>